<gene>
    <name evidence="3" type="ORF">PAMC26577_11600</name>
</gene>
<evidence type="ECO:0000256" key="1">
    <source>
        <dbReference type="ARBA" id="ARBA00023002"/>
    </source>
</evidence>
<accession>A0A242MXN9</accession>
<comment type="caution">
    <text evidence="3">The sequence shown here is derived from an EMBL/GenBank/DDBJ whole genome shotgun (WGS) entry which is preliminary data.</text>
</comment>
<evidence type="ECO:0000313" key="3">
    <source>
        <dbReference type="EMBL" id="OTP76197.1"/>
    </source>
</evidence>
<dbReference type="AlphaFoldDB" id="A0A242MXN9"/>
<evidence type="ECO:0000259" key="2">
    <source>
        <dbReference type="Pfam" id="PF01494"/>
    </source>
</evidence>
<dbReference type="Gene3D" id="3.50.50.60">
    <property type="entry name" value="FAD/NAD(P)-binding domain"/>
    <property type="match status" value="1"/>
</dbReference>
<dbReference type="InterPro" id="IPR050631">
    <property type="entry name" value="PheA/TfdB_FAD_monoxygenase"/>
</dbReference>
<dbReference type="GO" id="GO:0071949">
    <property type="term" value="F:FAD binding"/>
    <property type="evidence" value="ECO:0007669"/>
    <property type="project" value="InterPro"/>
</dbReference>
<dbReference type="Gene3D" id="3.30.70.2450">
    <property type="match status" value="1"/>
</dbReference>
<feature type="domain" description="FAD-binding" evidence="2">
    <location>
        <begin position="32"/>
        <end position="368"/>
    </location>
</feature>
<dbReference type="GO" id="GO:0019622">
    <property type="term" value="P:3-(3-hydroxy)phenylpropionate catabolic process"/>
    <property type="evidence" value="ECO:0007669"/>
    <property type="project" value="TreeGrafter"/>
</dbReference>
<reference evidence="3 4" key="1">
    <citation type="submission" date="2017-03" db="EMBL/GenBank/DDBJ databases">
        <title>Genome analysis of strain PAMC 26577.</title>
        <authorList>
            <person name="Oh H.-M."/>
            <person name="Yang J.-A."/>
        </authorList>
    </citation>
    <scope>NUCLEOTIDE SEQUENCE [LARGE SCALE GENOMIC DNA]</scope>
    <source>
        <strain evidence="3 4">PAMC 26577</strain>
    </source>
</reference>
<dbReference type="PRINTS" id="PR00420">
    <property type="entry name" value="RNGMNOXGNASE"/>
</dbReference>
<dbReference type="EMBL" id="NBTZ01000040">
    <property type="protein sequence ID" value="OTP76197.1"/>
    <property type="molecule type" value="Genomic_DNA"/>
</dbReference>
<dbReference type="InterPro" id="IPR002938">
    <property type="entry name" value="FAD-bd"/>
</dbReference>
<dbReference type="Pfam" id="PF01494">
    <property type="entry name" value="FAD_binding_3"/>
    <property type="match status" value="1"/>
</dbReference>
<dbReference type="Proteomes" id="UP000195221">
    <property type="component" value="Unassembled WGS sequence"/>
</dbReference>
<dbReference type="PANTHER" id="PTHR43476:SF3">
    <property type="entry name" value="FAD-BINDING MONOOXYGENASE"/>
    <property type="match status" value="1"/>
</dbReference>
<protein>
    <submittedName>
        <fullName evidence="3">Monooxygenase, FAD-binding</fullName>
    </submittedName>
</protein>
<keyword evidence="3" id="KW-0503">Monooxygenase</keyword>
<dbReference type="GO" id="GO:0008688">
    <property type="term" value="F:3-(3-hydroxyphenyl)propionate hydroxylase activity"/>
    <property type="evidence" value="ECO:0007669"/>
    <property type="project" value="TreeGrafter"/>
</dbReference>
<dbReference type="InterPro" id="IPR036188">
    <property type="entry name" value="FAD/NAD-bd_sf"/>
</dbReference>
<name>A0A242MXN9_CABSO</name>
<keyword evidence="1" id="KW-0560">Oxidoreductase</keyword>
<sequence>MNMPASLPALTLEQTLVRTGSLAGPRERLPQQTQVLIVGGGPAGLTALHLLTAHNIDCVLIEKNLETSQQPKAIAVDDEYLRLLTNLGVGEVVLQNASAPFGIHFISSSGKPLVTVNAFRTPNGFGNRVAISQPLFEKTLLQTLPRLSNTVCYGSELQGIRVKADSTEVDVKVSSGEVKTITTRFVLACDGARSAVRSLLGIGFPGKRIDEPHLVIDLADFPDQTPASRFHCLPARPFNSIPGPFGGRRLEFMLKPEDDRAWLQTDEGIRWIVDEFSPYKGIKLQIIRRAIYGFSERIADRLQEGGVFLLGDAAHVMPPFGGQGINTGARDAANITWKLAAVLNGSAPQQLLESYDPERRHQITKVVEYSVRIGKLTNIRSTGLARLRDRVVQVVNLYPPARDYLAQMRYMPRPRIHSGLVLRSATAPARTKKRIGTMFPRLRLLTNEGSPAYIDQHVGFKHALVFLDASDRDVESARKMALGLLPEIMVVDLRRQSDLPTRQDVLLTEDPLTELFFGTGVPLVILVRPDKYIAAIEQVFESKALLDFYLKAWRGSDASRTL</sequence>
<dbReference type="PANTHER" id="PTHR43476">
    <property type="entry name" value="3-(3-HYDROXY-PHENYL)PROPIONATE/3-HYDROXYCINNAMIC ACID HYDROXYLASE"/>
    <property type="match status" value="1"/>
</dbReference>
<dbReference type="RefSeq" id="WP_086386380.1">
    <property type="nucleotide sequence ID" value="NZ_NBTZ01000040.1"/>
</dbReference>
<evidence type="ECO:0000313" key="4">
    <source>
        <dbReference type="Proteomes" id="UP000195221"/>
    </source>
</evidence>
<organism evidence="3 4">
    <name type="scientific">Caballeronia sordidicola</name>
    <name type="common">Burkholderia sordidicola</name>
    <dbReference type="NCBI Taxonomy" id="196367"/>
    <lineage>
        <taxon>Bacteria</taxon>
        <taxon>Pseudomonadati</taxon>
        <taxon>Pseudomonadota</taxon>
        <taxon>Betaproteobacteria</taxon>
        <taxon>Burkholderiales</taxon>
        <taxon>Burkholderiaceae</taxon>
        <taxon>Caballeronia</taxon>
    </lineage>
</organism>
<proteinExistence type="predicted"/>
<dbReference type="SUPFAM" id="SSF51905">
    <property type="entry name" value="FAD/NAD(P)-binding domain"/>
    <property type="match status" value="1"/>
</dbReference>